<accession>A0A6N4RAU7</accession>
<dbReference type="Proteomes" id="UP000320948">
    <property type="component" value="Unassembled WGS sequence"/>
</dbReference>
<reference evidence="1 2" key="1">
    <citation type="journal article" date="2017" name="Nat. Commun.">
        <title>In situ click chemistry generation of cyclooxygenase-2 inhibitors.</title>
        <authorList>
            <person name="Bhardwaj A."/>
            <person name="Kaur J."/>
            <person name="Wuest M."/>
            <person name="Wuest F."/>
        </authorList>
    </citation>
    <scope>NUCLEOTIDE SEQUENCE [LARGE SCALE GENOMIC DNA]</scope>
    <source>
        <strain evidence="1">S2_018_000_R2_106</strain>
    </source>
</reference>
<name>A0A6N4RAU7_BLAVI</name>
<sequence>MLDYQNLRTIRQLAEETTPIFTEGKLRWWVYNADKNGLKMAIVRVGGRIYLDKEAFNQWLESLRSTNTAAVVIGILTLAV</sequence>
<evidence type="ECO:0000313" key="2">
    <source>
        <dbReference type="Proteomes" id="UP000320948"/>
    </source>
</evidence>
<keyword evidence="1" id="KW-0238">DNA-binding</keyword>
<protein>
    <submittedName>
        <fullName evidence="1">DNA-binding protein</fullName>
    </submittedName>
</protein>
<dbReference type="EMBL" id="VAFM01000001">
    <property type="protein sequence ID" value="TKW61192.1"/>
    <property type="molecule type" value="Genomic_DNA"/>
</dbReference>
<dbReference type="AlphaFoldDB" id="A0A6N4RAU7"/>
<comment type="caution">
    <text evidence="1">The sequence shown here is derived from an EMBL/GenBank/DDBJ whole genome shotgun (WGS) entry which is preliminary data.</text>
</comment>
<gene>
    <name evidence="1" type="ORF">DI628_00750</name>
</gene>
<dbReference type="GO" id="GO:0003677">
    <property type="term" value="F:DNA binding"/>
    <property type="evidence" value="ECO:0007669"/>
    <property type="project" value="UniProtKB-KW"/>
</dbReference>
<organism evidence="1 2">
    <name type="scientific">Blastochloris viridis</name>
    <name type="common">Rhodopseudomonas viridis</name>
    <dbReference type="NCBI Taxonomy" id="1079"/>
    <lineage>
        <taxon>Bacteria</taxon>
        <taxon>Pseudomonadati</taxon>
        <taxon>Pseudomonadota</taxon>
        <taxon>Alphaproteobacteria</taxon>
        <taxon>Hyphomicrobiales</taxon>
        <taxon>Blastochloridaceae</taxon>
        <taxon>Blastochloris</taxon>
    </lineage>
</organism>
<evidence type="ECO:0000313" key="1">
    <source>
        <dbReference type="EMBL" id="TKW61192.1"/>
    </source>
</evidence>
<proteinExistence type="predicted"/>